<reference evidence="1" key="1">
    <citation type="submission" date="2023-11" db="EMBL/GenBank/DDBJ databases">
        <authorList>
            <person name="Alioto T."/>
            <person name="Alioto T."/>
            <person name="Gomez Garrido J."/>
        </authorList>
    </citation>
    <scope>NUCLEOTIDE SEQUENCE</scope>
</reference>
<dbReference type="EMBL" id="CAVMBE010000027">
    <property type="protein sequence ID" value="CAK4020013.1"/>
    <property type="molecule type" value="Genomic_DNA"/>
</dbReference>
<keyword evidence="2" id="KW-1185">Reference proteome</keyword>
<accession>A0AAI8YZA7</accession>
<dbReference type="AlphaFoldDB" id="A0AAI8YZA7"/>
<gene>
    <name evidence="1" type="ORF">LECACI_7A004719</name>
</gene>
<dbReference type="Proteomes" id="UP001296104">
    <property type="component" value="Unassembled WGS sequence"/>
</dbReference>
<organism evidence="1 2">
    <name type="scientific">Lecanosticta acicola</name>
    <dbReference type="NCBI Taxonomy" id="111012"/>
    <lineage>
        <taxon>Eukaryota</taxon>
        <taxon>Fungi</taxon>
        <taxon>Dikarya</taxon>
        <taxon>Ascomycota</taxon>
        <taxon>Pezizomycotina</taxon>
        <taxon>Dothideomycetes</taxon>
        <taxon>Dothideomycetidae</taxon>
        <taxon>Mycosphaerellales</taxon>
        <taxon>Mycosphaerellaceae</taxon>
        <taxon>Lecanosticta</taxon>
    </lineage>
</organism>
<name>A0AAI8YZA7_9PEZI</name>
<sequence>MLAQFQQRASFMQVIFNIVKMVAPWKLCSHGYWLASTSDEWAANPITAHEEAHTPDLYTEQTRQEQLDFDFDFSLFFNFDVASGVPVRWT</sequence>
<protein>
    <submittedName>
        <fullName evidence="1">Uncharacterized protein</fullName>
    </submittedName>
</protein>
<evidence type="ECO:0000313" key="2">
    <source>
        <dbReference type="Proteomes" id="UP001296104"/>
    </source>
</evidence>
<proteinExistence type="predicted"/>
<comment type="caution">
    <text evidence="1">The sequence shown here is derived from an EMBL/GenBank/DDBJ whole genome shotgun (WGS) entry which is preliminary data.</text>
</comment>
<evidence type="ECO:0000313" key="1">
    <source>
        <dbReference type="EMBL" id="CAK4020013.1"/>
    </source>
</evidence>